<comment type="caution">
    <text evidence="2">The sequence shown here is derived from an EMBL/GenBank/DDBJ whole genome shotgun (WGS) entry which is preliminary data.</text>
</comment>
<gene>
    <name evidence="2" type="ORF">KR51_00006780</name>
</gene>
<dbReference type="Proteomes" id="UP000016960">
    <property type="component" value="Unassembled WGS sequence"/>
</dbReference>
<accession>U5DP28</accession>
<sequence>MAESPDARTTEQRPGKEKYARLLAEAKAPYRGFRRFFYAAFAVSGAVGALVFTARLAAGTEVLPTLGNLALQLGLVAAMVFLFRLEKRLERRADRRDVERSR</sequence>
<evidence type="ECO:0000256" key="1">
    <source>
        <dbReference type="SAM" id="Phobius"/>
    </source>
</evidence>
<evidence type="ECO:0008006" key="4">
    <source>
        <dbReference type="Google" id="ProtNLM"/>
    </source>
</evidence>
<keyword evidence="1" id="KW-0812">Transmembrane</keyword>
<keyword evidence="1" id="KW-0472">Membrane</keyword>
<dbReference type="InParanoid" id="U5DP28"/>
<dbReference type="Pfam" id="PF11998">
    <property type="entry name" value="DUF3493"/>
    <property type="match status" value="1"/>
</dbReference>
<protein>
    <recommendedName>
        <fullName evidence="4">DUF3493 domain-containing protein</fullName>
    </recommendedName>
</protein>
<feature type="transmembrane region" description="Helical" evidence="1">
    <location>
        <begin position="36"/>
        <end position="57"/>
    </location>
</feature>
<keyword evidence="1" id="KW-1133">Transmembrane helix</keyword>
<feature type="transmembrane region" description="Helical" evidence="1">
    <location>
        <begin position="69"/>
        <end position="85"/>
    </location>
</feature>
<proteinExistence type="predicted"/>
<keyword evidence="3" id="KW-1185">Reference proteome</keyword>
<organism evidence="2 3">
    <name type="scientific">Rubidibacter lacunae KORDI 51-2</name>
    <dbReference type="NCBI Taxonomy" id="582515"/>
    <lineage>
        <taxon>Bacteria</taxon>
        <taxon>Bacillati</taxon>
        <taxon>Cyanobacteriota</taxon>
        <taxon>Cyanophyceae</taxon>
        <taxon>Oscillatoriophycideae</taxon>
        <taxon>Chroococcales</taxon>
        <taxon>Aphanothecaceae</taxon>
        <taxon>Rubidibacter</taxon>
    </lineage>
</organism>
<dbReference type="OrthoDB" id="425759at2"/>
<dbReference type="eggNOG" id="ENOG5032SHI">
    <property type="taxonomic scope" value="Bacteria"/>
</dbReference>
<dbReference type="AlphaFoldDB" id="U5DP28"/>
<dbReference type="InterPro" id="IPR021883">
    <property type="entry name" value="LPA1-like"/>
</dbReference>
<reference evidence="2 3" key="1">
    <citation type="submission" date="2013-05" db="EMBL/GenBank/DDBJ databases">
        <title>Draft genome sequence of Rubidibacter lacunae KORDI 51-2.</title>
        <authorList>
            <person name="Choi D.H."/>
            <person name="Noh J.H."/>
            <person name="Kwon K.-K."/>
            <person name="Lee J.-H."/>
            <person name="Ryu J.-Y."/>
        </authorList>
    </citation>
    <scope>NUCLEOTIDE SEQUENCE [LARGE SCALE GENOMIC DNA]</scope>
    <source>
        <strain evidence="2 3">KORDI 51-2</strain>
    </source>
</reference>
<dbReference type="EMBL" id="ASSJ01000015">
    <property type="protein sequence ID" value="ERN42587.1"/>
    <property type="molecule type" value="Genomic_DNA"/>
</dbReference>
<name>U5DP28_9CHRO</name>
<dbReference type="STRING" id="582515.KR51_00006780"/>
<dbReference type="RefSeq" id="WP_022604718.1">
    <property type="nucleotide sequence ID" value="NZ_ASSJ01000015.1"/>
</dbReference>
<evidence type="ECO:0000313" key="3">
    <source>
        <dbReference type="Proteomes" id="UP000016960"/>
    </source>
</evidence>
<evidence type="ECO:0000313" key="2">
    <source>
        <dbReference type="EMBL" id="ERN42587.1"/>
    </source>
</evidence>